<keyword evidence="2" id="KW-0378">Hydrolase</keyword>
<protein>
    <submittedName>
        <fullName evidence="3">Thioesterase</fullName>
    </submittedName>
</protein>
<dbReference type="GO" id="GO:0047617">
    <property type="term" value="F:fatty acyl-CoA hydrolase activity"/>
    <property type="evidence" value="ECO:0007669"/>
    <property type="project" value="TreeGrafter"/>
</dbReference>
<accession>A0A2S0PFM5</accession>
<dbReference type="KEGG" id="maer:DAI18_16550"/>
<dbReference type="Gene3D" id="3.10.129.10">
    <property type="entry name" value="Hotdog Thioesterase"/>
    <property type="match status" value="1"/>
</dbReference>
<sequence length="156" mass="17189">MSRLSIELPSHFPFSTTLTIGIGDINYGGHMGNDAVLRLAHEARLRFLKSLGHTEMDVHGCGIIMSDAAVVYRAEAFHGDELVVSVAVADFNKYGCDLLYAMVRKRDGTEIARVKTGIVFFDYPARKVARAPSAFVSRFQPTTDTDGERHEGLPTE</sequence>
<dbReference type="PANTHER" id="PTHR31793:SF27">
    <property type="entry name" value="NOVEL THIOESTERASE SUPERFAMILY DOMAIN AND SAPOSIN A-TYPE DOMAIN CONTAINING PROTEIN (0610012H03RIK)"/>
    <property type="match status" value="1"/>
</dbReference>
<evidence type="ECO:0000313" key="4">
    <source>
        <dbReference type="Proteomes" id="UP000244173"/>
    </source>
</evidence>
<dbReference type="InterPro" id="IPR029069">
    <property type="entry name" value="HotDog_dom_sf"/>
</dbReference>
<dbReference type="Proteomes" id="UP000244173">
    <property type="component" value="Chromosome"/>
</dbReference>
<evidence type="ECO:0000313" key="3">
    <source>
        <dbReference type="EMBL" id="AVY96145.1"/>
    </source>
</evidence>
<dbReference type="EMBL" id="CP028519">
    <property type="protein sequence ID" value="AVY96145.1"/>
    <property type="molecule type" value="Genomic_DNA"/>
</dbReference>
<dbReference type="STRING" id="1122240.GCA_000620105_02300"/>
<evidence type="ECO:0000256" key="2">
    <source>
        <dbReference type="ARBA" id="ARBA00022801"/>
    </source>
</evidence>
<dbReference type="SUPFAM" id="SSF54637">
    <property type="entry name" value="Thioesterase/thiol ester dehydrase-isomerase"/>
    <property type="match status" value="1"/>
</dbReference>
<comment type="similarity">
    <text evidence="1">Belongs to the 4-hydroxybenzoyl-CoA thioesterase family.</text>
</comment>
<dbReference type="AlphaFoldDB" id="A0A2S0PFM5"/>
<dbReference type="CDD" id="cd00586">
    <property type="entry name" value="4HBT"/>
    <property type="match status" value="1"/>
</dbReference>
<reference evidence="3 4" key="1">
    <citation type="submission" date="2018-04" db="EMBL/GenBank/DDBJ databases">
        <title>Denitrifier Microvirgula.</title>
        <authorList>
            <person name="Anderson E."/>
            <person name="Jang J."/>
            <person name="Ishii S."/>
        </authorList>
    </citation>
    <scope>NUCLEOTIDE SEQUENCE [LARGE SCALE GENOMIC DNA]</scope>
    <source>
        <strain evidence="3 4">BE2.4</strain>
    </source>
</reference>
<dbReference type="InterPro" id="IPR050563">
    <property type="entry name" value="4-hydroxybenzoyl-CoA_TE"/>
</dbReference>
<proteinExistence type="inferred from homology"/>
<organism evidence="3 4">
    <name type="scientific">Microvirgula aerodenitrificans</name>
    <dbReference type="NCBI Taxonomy" id="57480"/>
    <lineage>
        <taxon>Bacteria</taxon>
        <taxon>Pseudomonadati</taxon>
        <taxon>Pseudomonadota</taxon>
        <taxon>Betaproteobacteria</taxon>
        <taxon>Neisseriales</taxon>
        <taxon>Aquaspirillaceae</taxon>
        <taxon>Microvirgula</taxon>
    </lineage>
</organism>
<dbReference type="Pfam" id="PF13279">
    <property type="entry name" value="4HBT_2"/>
    <property type="match status" value="1"/>
</dbReference>
<evidence type="ECO:0000256" key="1">
    <source>
        <dbReference type="ARBA" id="ARBA00005953"/>
    </source>
</evidence>
<name>A0A2S0PFM5_9NEIS</name>
<dbReference type="PANTHER" id="PTHR31793">
    <property type="entry name" value="4-HYDROXYBENZOYL-COA THIOESTERASE FAMILY MEMBER"/>
    <property type="match status" value="1"/>
</dbReference>
<keyword evidence="4" id="KW-1185">Reference proteome</keyword>
<gene>
    <name evidence="3" type="ORF">DAI18_16550</name>
</gene>
<dbReference type="OrthoDB" id="333038at2"/>